<dbReference type="InterPro" id="IPR035940">
    <property type="entry name" value="CAP_sf"/>
</dbReference>
<accession>A0A2A9MG10</accession>
<feature type="compositionally biased region" description="Polar residues" evidence="1">
    <location>
        <begin position="209"/>
        <end position="218"/>
    </location>
</feature>
<feature type="region of interest" description="Disordered" evidence="1">
    <location>
        <begin position="116"/>
        <end position="165"/>
    </location>
</feature>
<dbReference type="Gene3D" id="3.40.33.10">
    <property type="entry name" value="CAP"/>
    <property type="match status" value="1"/>
</dbReference>
<dbReference type="AlphaFoldDB" id="A0A2A9MG10"/>
<dbReference type="Proteomes" id="UP000224006">
    <property type="component" value="Chromosome II"/>
</dbReference>
<sequence length="265" mass="28085">MEPHPLGAMSANKQAEELAFKIAQSAAEGGCAAAGHFAKTSNILGGENIYVKESSPSGTCKEAVESWYNTIGIFENKFPSTTWEEDDKAHTTYPFLQLMWEKTTGVGCVSIDKCGEGGNDGKDPKIDLPETRSQPTPAPGRTIRSRETPGTDTLQPDLYPPEQDTQDRYGREVQDHYRHAKEHLANTNVSSPSEDTDTHEGLQGDDTYGSPSGESTNEAASKHGAGTSGAGAGSTSDASGLHALLASEGAFMAVVLSFLSHGIHA</sequence>
<reference evidence="3 4" key="1">
    <citation type="submission" date="2017-09" db="EMBL/GenBank/DDBJ databases">
        <title>Genome sequencing of Besnoitia besnoiti strain Bb-Ger1.</title>
        <authorList>
            <person name="Schares G."/>
            <person name="Venepally P."/>
            <person name="Lorenzi H.A."/>
        </authorList>
    </citation>
    <scope>NUCLEOTIDE SEQUENCE [LARGE SCALE GENOMIC DNA]</scope>
    <source>
        <strain evidence="3 4">Bb-Ger1</strain>
    </source>
</reference>
<dbReference type="InterPro" id="IPR014044">
    <property type="entry name" value="CAP_dom"/>
</dbReference>
<name>A0A2A9MG10_BESBE</name>
<evidence type="ECO:0000313" key="4">
    <source>
        <dbReference type="Proteomes" id="UP000224006"/>
    </source>
</evidence>
<dbReference type="GeneID" id="40308887"/>
<evidence type="ECO:0000313" key="3">
    <source>
        <dbReference type="EMBL" id="PFH37448.1"/>
    </source>
</evidence>
<evidence type="ECO:0000259" key="2">
    <source>
        <dbReference type="Pfam" id="PF00188"/>
    </source>
</evidence>
<dbReference type="SUPFAM" id="SSF55797">
    <property type="entry name" value="PR-1-like"/>
    <property type="match status" value="1"/>
</dbReference>
<feature type="compositionally biased region" description="Basic and acidic residues" evidence="1">
    <location>
        <begin position="116"/>
        <end position="130"/>
    </location>
</feature>
<dbReference type="RefSeq" id="XP_029221457.1">
    <property type="nucleotide sequence ID" value="XM_029362492.1"/>
</dbReference>
<organism evidence="3 4">
    <name type="scientific">Besnoitia besnoiti</name>
    <name type="common">Apicomplexan protozoan</name>
    <dbReference type="NCBI Taxonomy" id="94643"/>
    <lineage>
        <taxon>Eukaryota</taxon>
        <taxon>Sar</taxon>
        <taxon>Alveolata</taxon>
        <taxon>Apicomplexa</taxon>
        <taxon>Conoidasida</taxon>
        <taxon>Coccidia</taxon>
        <taxon>Eucoccidiorida</taxon>
        <taxon>Eimeriorina</taxon>
        <taxon>Sarcocystidae</taxon>
        <taxon>Besnoitia</taxon>
    </lineage>
</organism>
<proteinExistence type="predicted"/>
<dbReference type="EMBL" id="NWUJ01000002">
    <property type="protein sequence ID" value="PFH37448.1"/>
    <property type="molecule type" value="Genomic_DNA"/>
</dbReference>
<feature type="region of interest" description="Disordered" evidence="1">
    <location>
        <begin position="182"/>
        <end position="237"/>
    </location>
</feature>
<comment type="caution">
    <text evidence="3">The sequence shown here is derived from an EMBL/GenBank/DDBJ whole genome shotgun (WGS) entry which is preliminary data.</text>
</comment>
<evidence type="ECO:0000256" key="1">
    <source>
        <dbReference type="SAM" id="MobiDB-lite"/>
    </source>
</evidence>
<dbReference type="KEGG" id="bbes:BESB_039060"/>
<keyword evidence="4" id="KW-1185">Reference proteome</keyword>
<gene>
    <name evidence="3" type="ORF">BESB_039060</name>
</gene>
<feature type="domain" description="SCP" evidence="2">
    <location>
        <begin position="4"/>
        <end position="111"/>
    </location>
</feature>
<protein>
    <recommendedName>
        <fullName evidence="2">SCP domain-containing protein</fullName>
    </recommendedName>
</protein>
<dbReference type="VEuPathDB" id="ToxoDB:BESB_039060"/>
<dbReference type="Pfam" id="PF00188">
    <property type="entry name" value="CAP"/>
    <property type="match status" value="1"/>
</dbReference>
<dbReference type="OrthoDB" id="337038at2759"/>